<dbReference type="InterPro" id="IPR035069">
    <property type="entry name" value="TTHA1013/TTHA0281-like"/>
</dbReference>
<dbReference type="Gene3D" id="3.30.160.250">
    <property type="match status" value="1"/>
</dbReference>
<sequence length="129" mass="14015">MRYTALIDGERGAYGIVFPDIEGIAAMGETLDEVILNGAAVLQDYAIEMERDGQELVPPSTLEEVEVPEGCALTSIVLVRSAPDKPSVRLNITLGAGVAEFIDSESKRRGMSRKNYLEWMVRQTAQVGG</sequence>
<dbReference type="Pfam" id="PF15919">
    <property type="entry name" value="HicB_lk_antitox"/>
    <property type="match status" value="1"/>
</dbReference>
<dbReference type="EMBL" id="VXRG01000137">
    <property type="protein sequence ID" value="MXY95150.1"/>
    <property type="molecule type" value="Genomic_DNA"/>
</dbReference>
<comment type="caution">
    <text evidence="2">The sequence shown here is derived from an EMBL/GenBank/DDBJ whole genome shotgun (WGS) entry which is preliminary data.</text>
</comment>
<dbReference type="InterPro" id="IPR031807">
    <property type="entry name" value="HicB-like"/>
</dbReference>
<dbReference type="SUPFAM" id="SSF143100">
    <property type="entry name" value="TTHA1013/TTHA0281-like"/>
    <property type="match status" value="1"/>
</dbReference>
<proteinExistence type="predicted"/>
<evidence type="ECO:0000259" key="1">
    <source>
        <dbReference type="Pfam" id="PF15919"/>
    </source>
</evidence>
<organism evidence="2">
    <name type="scientific">Caldilineaceae bacterium SB0664_bin_27</name>
    <dbReference type="NCBI Taxonomy" id="2605260"/>
    <lineage>
        <taxon>Bacteria</taxon>
        <taxon>Bacillati</taxon>
        <taxon>Chloroflexota</taxon>
        <taxon>Caldilineae</taxon>
        <taxon>Caldilineales</taxon>
        <taxon>Caldilineaceae</taxon>
    </lineage>
</organism>
<protein>
    <recommendedName>
        <fullName evidence="1">HicB-like antitoxin of toxin-antitoxin system domain-containing protein</fullName>
    </recommendedName>
</protein>
<name>A0A6B0YVQ5_9CHLR</name>
<dbReference type="AlphaFoldDB" id="A0A6B0YVQ5"/>
<evidence type="ECO:0000313" key="2">
    <source>
        <dbReference type="EMBL" id="MXY95150.1"/>
    </source>
</evidence>
<reference evidence="2" key="1">
    <citation type="submission" date="2019-09" db="EMBL/GenBank/DDBJ databases">
        <title>Characterisation of the sponge microbiome using genome-centric metagenomics.</title>
        <authorList>
            <person name="Engelberts J.P."/>
            <person name="Robbins S.J."/>
            <person name="De Goeij J.M."/>
            <person name="Aranda M."/>
            <person name="Bell S.C."/>
            <person name="Webster N.S."/>
        </authorList>
    </citation>
    <scope>NUCLEOTIDE SEQUENCE</scope>
    <source>
        <strain evidence="2">SB0664_bin_27</strain>
    </source>
</reference>
<gene>
    <name evidence="2" type="ORF">F4Y42_17045</name>
</gene>
<feature type="domain" description="HicB-like antitoxin of toxin-antitoxin system" evidence="1">
    <location>
        <begin position="6"/>
        <end position="118"/>
    </location>
</feature>
<accession>A0A6B0YVQ5</accession>